<organism evidence="2">
    <name type="scientific">Candidatus Enterococcus clewellii</name>
    <dbReference type="NCBI Taxonomy" id="1834193"/>
    <lineage>
        <taxon>Bacteria</taxon>
        <taxon>Bacillati</taxon>
        <taxon>Bacillota</taxon>
        <taxon>Bacilli</taxon>
        <taxon>Lactobacillales</taxon>
        <taxon>Enterococcaceae</taxon>
        <taxon>Enterococcus</taxon>
    </lineage>
</organism>
<dbReference type="EMBL" id="NGMM01000004">
    <property type="protein sequence ID" value="OTP14416.1"/>
    <property type="molecule type" value="Genomic_DNA"/>
</dbReference>
<feature type="domain" description="ComR tetratricopeptide" evidence="1">
    <location>
        <begin position="4"/>
        <end position="112"/>
    </location>
</feature>
<gene>
    <name evidence="2" type="ORF">A5888_002517</name>
</gene>
<evidence type="ECO:0000313" key="2">
    <source>
        <dbReference type="EMBL" id="OTP14416.1"/>
    </source>
</evidence>
<sequence length="130" mass="15062">MFLTLFSRVTDQIDYSIDIEQFLLIKALIVSISVFLEFGNYDKIIDAVTAANKIMNVNQDFQKKPIIDMHEGKYYLFSQKDVPTAKQKFEEGAKLAELQGDSVISQKILKEWELDFAIFKQQDSSSNQRR</sequence>
<dbReference type="Pfam" id="PF18710">
    <property type="entry name" value="ComR_TPR"/>
    <property type="match status" value="1"/>
</dbReference>
<proteinExistence type="predicted"/>
<comment type="caution">
    <text evidence="2">The sequence shown here is derived from an EMBL/GenBank/DDBJ whole genome shotgun (WGS) entry which is preliminary data.</text>
</comment>
<dbReference type="InterPro" id="IPR040799">
    <property type="entry name" value="ComR_TPR"/>
</dbReference>
<evidence type="ECO:0000259" key="1">
    <source>
        <dbReference type="Pfam" id="PF18710"/>
    </source>
</evidence>
<name>A0A242K672_9ENTE</name>
<protein>
    <recommendedName>
        <fullName evidence="1">ComR tetratricopeptide domain-containing protein</fullName>
    </recommendedName>
</protein>
<dbReference type="OrthoDB" id="2233180at2"/>
<dbReference type="AlphaFoldDB" id="A0A242K672"/>
<accession>A0A242K672</accession>
<reference evidence="2" key="1">
    <citation type="submission" date="2017-05" db="EMBL/GenBank/DDBJ databases">
        <title>The Genome Sequence of Enterococcus sp. 9E7_DIV0242.</title>
        <authorList>
            <consortium name="The Broad Institute Genomics Platform"/>
            <consortium name="The Broad Institute Genomic Center for Infectious Diseases"/>
            <person name="Earl A."/>
            <person name="Manson A."/>
            <person name="Schwartman J."/>
            <person name="Gilmore M."/>
            <person name="Abouelleil A."/>
            <person name="Cao P."/>
            <person name="Chapman S."/>
            <person name="Cusick C."/>
            <person name="Shea T."/>
            <person name="Young S."/>
            <person name="Neafsey D."/>
            <person name="Nusbaum C."/>
            <person name="Birren B."/>
        </authorList>
    </citation>
    <scope>NUCLEOTIDE SEQUENCE [LARGE SCALE GENOMIC DNA]</scope>
    <source>
        <strain evidence="2">9E7_DIV0242</strain>
    </source>
</reference>